<dbReference type="OrthoDB" id="41532at2759"/>
<protein>
    <submittedName>
        <fullName evidence="1">Uncharacterized protein</fullName>
    </submittedName>
</protein>
<dbReference type="EMBL" id="CAJNNV010026550">
    <property type="protein sequence ID" value="CAE8618476.1"/>
    <property type="molecule type" value="Genomic_DNA"/>
</dbReference>
<name>A0A813FVJ6_POLGL</name>
<evidence type="ECO:0000313" key="1">
    <source>
        <dbReference type="EMBL" id="CAE8618476.1"/>
    </source>
</evidence>
<feature type="non-terminal residue" evidence="1">
    <location>
        <position position="1"/>
    </location>
</feature>
<keyword evidence="2" id="KW-1185">Reference proteome</keyword>
<reference evidence="1" key="1">
    <citation type="submission" date="2021-02" db="EMBL/GenBank/DDBJ databases">
        <authorList>
            <person name="Dougan E. K."/>
            <person name="Rhodes N."/>
            <person name="Thang M."/>
            <person name="Chan C."/>
        </authorList>
    </citation>
    <scope>NUCLEOTIDE SEQUENCE</scope>
</reference>
<proteinExistence type="predicted"/>
<dbReference type="AlphaFoldDB" id="A0A813FVJ6"/>
<gene>
    <name evidence="1" type="ORF">PGLA1383_LOCUS36094</name>
</gene>
<evidence type="ECO:0000313" key="2">
    <source>
        <dbReference type="Proteomes" id="UP000654075"/>
    </source>
</evidence>
<comment type="caution">
    <text evidence="1">The sequence shown here is derived from an EMBL/GenBank/DDBJ whole genome shotgun (WGS) entry which is preliminary data.</text>
</comment>
<dbReference type="Proteomes" id="UP000654075">
    <property type="component" value="Unassembled WGS sequence"/>
</dbReference>
<feature type="non-terminal residue" evidence="1">
    <location>
        <position position="118"/>
    </location>
</feature>
<organism evidence="1 2">
    <name type="scientific">Polarella glacialis</name>
    <name type="common">Dinoflagellate</name>
    <dbReference type="NCBI Taxonomy" id="89957"/>
    <lineage>
        <taxon>Eukaryota</taxon>
        <taxon>Sar</taxon>
        <taxon>Alveolata</taxon>
        <taxon>Dinophyceae</taxon>
        <taxon>Suessiales</taxon>
        <taxon>Suessiaceae</taxon>
        <taxon>Polarella</taxon>
    </lineage>
</organism>
<sequence length="118" mass="12674">FLCGLASAAACGLLPRSKASLSIPMSCFRLRRHQASLRTRASVCRRGSSGSSEEIVDDISVRRATAADMPWIALTLASLVMSPFGLDWQNFVVAEQTSEASQSGDPARLGFAQLRSLE</sequence>
<accession>A0A813FVJ6</accession>